<protein>
    <submittedName>
        <fullName evidence="1">Uncharacterized protein</fullName>
    </submittedName>
</protein>
<dbReference type="Gene3D" id="3.60.20.10">
    <property type="entry name" value="Glutamine Phosphoribosylpyrophosphate, subunit 1, domain 1"/>
    <property type="match status" value="1"/>
</dbReference>
<comment type="caution">
    <text evidence="1">The sequence shown here is derived from an EMBL/GenBank/DDBJ whole genome shotgun (WGS) entry which is preliminary data.</text>
</comment>
<reference evidence="1 2" key="1">
    <citation type="submission" date="2018-02" db="EMBL/GenBank/DDBJ databases">
        <title>Complete genome sequencing of Faecalibacterium prausnitzii strains isolated from the human gut.</title>
        <authorList>
            <person name="Fitzgerald B.C."/>
            <person name="Shkoporov A.N."/>
            <person name="Ross P.R."/>
            <person name="Hill C."/>
        </authorList>
    </citation>
    <scope>NUCLEOTIDE SEQUENCE [LARGE SCALE GENOMIC DNA]</scope>
    <source>
        <strain evidence="1 2">APC923/61-1</strain>
    </source>
</reference>
<dbReference type="AlphaFoldDB" id="A0A329UC92"/>
<accession>A0A329UC92</accession>
<sequence>MSFIITVYTSEGIVMASDSRSTYNFTKQLGNGNFETLCGAQITDTTYKTFQCNKHIGISTCGDASINQTPIAGYIEKFIHEKVNADSSVGQVSNDLLNYFSNINPHLNTHFIIAGYDSNNALPVVKQLFVADQSIKNFSTNFSGAVWDGETATLSKLFTQLYAKNPDETYCAIQNHGINFNFFNLQDAINFAQYAVDVTIKTMAFENCVKTVGGPVDILVIKPTESFWVARKELHA</sequence>
<name>A0A329UC92_9FIRM</name>
<evidence type="ECO:0000313" key="1">
    <source>
        <dbReference type="EMBL" id="RAW58763.1"/>
    </source>
</evidence>
<dbReference type="EMBL" id="PRLE01000004">
    <property type="protein sequence ID" value="RAW58763.1"/>
    <property type="molecule type" value="Genomic_DNA"/>
</dbReference>
<organism evidence="1 2">
    <name type="scientific">Faecalibacterium prausnitzii</name>
    <dbReference type="NCBI Taxonomy" id="853"/>
    <lineage>
        <taxon>Bacteria</taxon>
        <taxon>Bacillati</taxon>
        <taxon>Bacillota</taxon>
        <taxon>Clostridia</taxon>
        <taxon>Eubacteriales</taxon>
        <taxon>Oscillospiraceae</taxon>
        <taxon>Faecalibacterium</taxon>
    </lineage>
</organism>
<dbReference type="InterPro" id="IPR029055">
    <property type="entry name" value="Ntn_hydrolases_N"/>
</dbReference>
<gene>
    <name evidence="1" type="ORF">C4N22_08505</name>
</gene>
<dbReference type="OrthoDB" id="2845550at2"/>
<evidence type="ECO:0000313" key="2">
    <source>
        <dbReference type="Proteomes" id="UP000250583"/>
    </source>
</evidence>
<dbReference type="RefSeq" id="WP_112148646.1">
    <property type="nucleotide sequence ID" value="NZ_PRLE01000004.1"/>
</dbReference>
<proteinExistence type="predicted"/>
<dbReference type="Proteomes" id="UP000250583">
    <property type="component" value="Unassembled WGS sequence"/>
</dbReference>
<dbReference type="SUPFAM" id="SSF56235">
    <property type="entry name" value="N-terminal nucleophile aminohydrolases (Ntn hydrolases)"/>
    <property type="match status" value="1"/>
</dbReference>